<gene>
    <name evidence="3" type="ORF">MFFC18_00610</name>
</gene>
<keyword evidence="1" id="KW-1133">Transmembrane helix</keyword>
<dbReference type="InterPro" id="IPR000620">
    <property type="entry name" value="EamA_dom"/>
</dbReference>
<feature type="transmembrane region" description="Helical" evidence="1">
    <location>
        <begin position="109"/>
        <end position="127"/>
    </location>
</feature>
<dbReference type="InterPro" id="IPR037185">
    <property type="entry name" value="EmrE-like"/>
</dbReference>
<dbReference type="Pfam" id="PF00892">
    <property type="entry name" value="EamA"/>
    <property type="match status" value="1"/>
</dbReference>
<dbReference type="GO" id="GO:0016020">
    <property type="term" value="C:membrane"/>
    <property type="evidence" value="ECO:0007669"/>
    <property type="project" value="InterPro"/>
</dbReference>
<feature type="transmembrane region" description="Helical" evidence="1">
    <location>
        <begin position="38"/>
        <end position="56"/>
    </location>
</feature>
<dbReference type="Proteomes" id="UP000322214">
    <property type="component" value="Chromosome"/>
</dbReference>
<feature type="transmembrane region" description="Helical" evidence="1">
    <location>
        <begin position="139"/>
        <end position="158"/>
    </location>
</feature>
<dbReference type="SUPFAM" id="SSF103481">
    <property type="entry name" value="Multidrug resistance efflux transporter EmrE"/>
    <property type="match status" value="2"/>
</dbReference>
<keyword evidence="1" id="KW-0812">Transmembrane</keyword>
<feature type="domain" description="EamA" evidence="2">
    <location>
        <begin position="91"/>
        <end position="209"/>
    </location>
</feature>
<evidence type="ECO:0000259" key="2">
    <source>
        <dbReference type="Pfam" id="PF00892"/>
    </source>
</evidence>
<proteinExistence type="predicted"/>
<dbReference type="AlphaFoldDB" id="A0A5B9P1U0"/>
<dbReference type="STRING" id="980251.GCA_001642875_03700"/>
<protein>
    <submittedName>
        <fullName evidence="3">EamA-like transporter family protein</fullName>
    </submittedName>
</protein>
<evidence type="ECO:0000256" key="1">
    <source>
        <dbReference type="SAM" id="Phobius"/>
    </source>
</evidence>
<dbReference type="KEGG" id="mff:MFFC18_00610"/>
<organism evidence="3 4">
    <name type="scientific">Mariniblastus fucicola</name>
    <dbReference type="NCBI Taxonomy" id="980251"/>
    <lineage>
        <taxon>Bacteria</taxon>
        <taxon>Pseudomonadati</taxon>
        <taxon>Planctomycetota</taxon>
        <taxon>Planctomycetia</taxon>
        <taxon>Pirellulales</taxon>
        <taxon>Pirellulaceae</taxon>
        <taxon>Mariniblastus</taxon>
    </lineage>
</organism>
<dbReference type="Gene3D" id="1.10.3730.20">
    <property type="match status" value="1"/>
</dbReference>
<keyword evidence="4" id="KW-1185">Reference proteome</keyword>
<evidence type="ECO:0000313" key="3">
    <source>
        <dbReference type="EMBL" id="QEG20214.1"/>
    </source>
</evidence>
<reference evidence="3 4" key="1">
    <citation type="submission" date="2019-08" db="EMBL/GenBank/DDBJ databases">
        <title>Deep-cultivation of Planctomycetes and their phenomic and genomic characterization uncovers novel biology.</title>
        <authorList>
            <person name="Wiegand S."/>
            <person name="Jogler M."/>
            <person name="Boedeker C."/>
            <person name="Pinto D."/>
            <person name="Vollmers J."/>
            <person name="Rivas-Marin E."/>
            <person name="Kohn T."/>
            <person name="Peeters S.H."/>
            <person name="Heuer A."/>
            <person name="Rast P."/>
            <person name="Oberbeckmann S."/>
            <person name="Bunk B."/>
            <person name="Jeske O."/>
            <person name="Meyerdierks A."/>
            <person name="Storesund J.E."/>
            <person name="Kallscheuer N."/>
            <person name="Luecker S."/>
            <person name="Lage O.M."/>
            <person name="Pohl T."/>
            <person name="Merkel B.J."/>
            <person name="Hornburger P."/>
            <person name="Mueller R.-W."/>
            <person name="Bruemmer F."/>
            <person name="Labrenz M."/>
            <person name="Spormann A.M."/>
            <person name="Op den Camp H."/>
            <person name="Overmann J."/>
            <person name="Amann R."/>
            <person name="Jetten M.S.M."/>
            <person name="Mascher T."/>
            <person name="Medema M.H."/>
            <person name="Devos D.P."/>
            <person name="Kaster A.-K."/>
            <person name="Ovreas L."/>
            <person name="Rohde M."/>
            <person name="Galperin M.Y."/>
            <person name="Jogler C."/>
        </authorList>
    </citation>
    <scope>NUCLEOTIDE SEQUENCE [LARGE SCALE GENOMIC DNA]</scope>
    <source>
        <strain evidence="3 4">FC18</strain>
    </source>
</reference>
<dbReference type="RefSeq" id="WP_075085719.1">
    <property type="nucleotide sequence ID" value="NZ_CP042912.1"/>
</dbReference>
<feature type="transmembrane region" description="Helical" evidence="1">
    <location>
        <begin position="193"/>
        <end position="210"/>
    </location>
</feature>
<sequence>MIWCVRVVGISATSVVSVLSMLIPIVFAAMVWGDKPQLIQSAGIALAFISLILIGVKPQRQATAIADSAAESAWKGPLILGGFFLLCGLARVAQEAFKHLSPVTQKPTYLLAAFLVAAIPSMIVLLWRRQKLLPMELMIGAAMGIANGCQTLFTLKTLDYMEGFIFFPVSSAGSIIFTMFVAVVWLEERLGRRAIIGIAIAVAALIMMNLKPT</sequence>
<dbReference type="EMBL" id="CP042912">
    <property type="protein sequence ID" value="QEG20214.1"/>
    <property type="molecule type" value="Genomic_DNA"/>
</dbReference>
<feature type="transmembrane region" description="Helical" evidence="1">
    <location>
        <begin position="77"/>
        <end position="97"/>
    </location>
</feature>
<evidence type="ECO:0000313" key="4">
    <source>
        <dbReference type="Proteomes" id="UP000322214"/>
    </source>
</evidence>
<accession>A0A5B9P1U0</accession>
<feature type="transmembrane region" description="Helical" evidence="1">
    <location>
        <begin position="164"/>
        <end position="186"/>
    </location>
</feature>
<name>A0A5B9P1U0_9BACT</name>
<feature type="transmembrane region" description="Helical" evidence="1">
    <location>
        <begin position="7"/>
        <end position="32"/>
    </location>
</feature>
<keyword evidence="1" id="KW-0472">Membrane</keyword>